<protein>
    <submittedName>
        <fullName evidence="1">Alpha/beta hydrolase</fullName>
    </submittedName>
</protein>
<dbReference type="GO" id="GO:0016787">
    <property type="term" value="F:hydrolase activity"/>
    <property type="evidence" value="ECO:0007669"/>
    <property type="project" value="UniProtKB-KW"/>
</dbReference>
<comment type="caution">
    <text evidence="1">The sequence shown here is derived from an EMBL/GenBank/DDBJ whole genome shotgun (WGS) entry which is preliminary data.</text>
</comment>
<evidence type="ECO:0000313" key="2">
    <source>
        <dbReference type="Proteomes" id="UP001168540"/>
    </source>
</evidence>
<dbReference type="RefSeq" id="WP_289831574.1">
    <property type="nucleotide sequence ID" value="NZ_JAUEDK010000047.1"/>
</dbReference>
<organism evidence="1 2">
    <name type="scientific">Crenobacter oryzisoli</name>
    <dbReference type="NCBI Taxonomy" id="3056844"/>
    <lineage>
        <taxon>Bacteria</taxon>
        <taxon>Pseudomonadati</taxon>
        <taxon>Pseudomonadota</taxon>
        <taxon>Betaproteobacteria</taxon>
        <taxon>Neisseriales</taxon>
        <taxon>Neisseriaceae</taxon>
        <taxon>Crenobacter</taxon>
    </lineage>
</organism>
<dbReference type="Gene3D" id="3.40.50.1820">
    <property type="entry name" value="alpha/beta hydrolase"/>
    <property type="match status" value="1"/>
</dbReference>
<dbReference type="InterPro" id="IPR029058">
    <property type="entry name" value="AB_hydrolase_fold"/>
</dbReference>
<accession>A0ABT7XT23</accession>
<keyword evidence="1" id="KW-0378">Hydrolase</keyword>
<dbReference type="Proteomes" id="UP001168540">
    <property type="component" value="Unassembled WGS sequence"/>
</dbReference>
<reference evidence="1" key="1">
    <citation type="submission" date="2023-06" db="EMBL/GenBank/DDBJ databases">
        <authorList>
            <person name="Zhang S."/>
        </authorList>
    </citation>
    <scope>NUCLEOTIDE SEQUENCE</scope>
    <source>
        <strain evidence="1">SG2303</strain>
    </source>
</reference>
<keyword evidence="2" id="KW-1185">Reference proteome</keyword>
<dbReference type="EMBL" id="JAUEDK010000047">
    <property type="protein sequence ID" value="MDN0076941.1"/>
    <property type="molecule type" value="Genomic_DNA"/>
</dbReference>
<evidence type="ECO:0000313" key="1">
    <source>
        <dbReference type="EMBL" id="MDN0076941.1"/>
    </source>
</evidence>
<sequence>MTHFSWRIGRAQGAARFASACDALITESAQAFVEDRTLAGILEAKEQFKQPQPFERLQRYHGEKTAWVLSAWIDTWLSPEFSDWSLTEPLSQVSCPTLVIHGREDEYGSTLPPEKIARWVRGPSQMDIMPPDTRHVPHREQEDWEAKRVAGFIDRYHP</sequence>
<dbReference type="SUPFAM" id="SSF53474">
    <property type="entry name" value="alpha/beta-Hydrolases"/>
    <property type="match status" value="1"/>
</dbReference>
<proteinExistence type="predicted"/>
<name>A0ABT7XT23_9NEIS</name>
<gene>
    <name evidence="1" type="ORF">QU481_19025</name>
</gene>